<protein>
    <submittedName>
        <fullName evidence="2">Uncharacterized protein</fullName>
    </submittedName>
</protein>
<dbReference type="AlphaFoldDB" id="A0AAX4J044"/>
<gene>
    <name evidence="2" type="ORF">CDEST_13771</name>
</gene>
<name>A0AAX4J044_9PEZI</name>
<dbReference type="Proteomes" id="UP001322277">
    <property type="component" value="Chromosome 9"/>
</dbReference>
<dbReference type="GeneID" id="87950271"/>
<accession>A0AAX4J044</accession>
<evidence type="ECO:0000256" key="1">
    <source>
        <dbReference type="SAM" id="MobiDB-lite"/>
    </source>
</evidence>
<reference evidence="3" key="1">
    <citation type="journal article" date="2023" name="bioRxiv">
        <title>Complete genome of the Medicago anthracnose fungus, Colletotrichum destructivum, reveals a mini-chromosome-like region within a core chromosome.</title>
        <authorList>
            <person name="Lapalu N."/>
            <person name="Simon A."/>
            <person name="Lu A."/>
            <person name="Plaumann P.-L."/>
            <person name="Amselem J."/>
            <person name="Pigne S."/>
            <person name="Auger A."/>
            <person name="Koch C."/>
            <person name="Dallery J.-F."/>
            <person name="O'Connell R.J."/>
        </authorList>
    </citation>
    <scope>NUCLEOTIDE SEQUENCE [LARGE SCALE GENOMIC DNA]</scope>
    <source>
        <strain evidence="3">CBS 520.97</strain>
    </source>
</reference>
<dbReference type="RefSeq" id="XP_062785978.1">
    <property type="nucleotide sequence ID" value="XM_062929927.1"/>
</dbReference>
<feature type="region of interest" description="Disordered" evidence="1">
    <location>
        <begin position="31"/>
        <end position="50"/>
    </location>
</feature>
<dbReference type="KEGG" id="cdet:87950271"/>
<keyword evidence="3" id="KW-1185">Reference proteome</keyword>
<organism evidence="2 3">
    <name type="scientific">Colletotrichum destructivum</name>
    <dbReference type="NCBI Taxonomy" id="34406"/>
    <lineage>
        <taxon>Eukaryota</taxon>
        <taxon>Fungi</taxon>
        <taxon>Dikarya</taxon>
        <taxon>Ascomycota</taxon>
        <taxon>Pezizomycotina</taxon>
        <taxon>Sordariomycetes</taxon>
        <taxon>Hypocreomycetidae</taxon>
        <taxon>Glomerellales</taxon>
        <taxon>Glomerellaceae</taxon>
        <taxon>Colletotrichum</taxon>
        <taxon>Colletotrichum destructivum species complex</taxon>
    </lineage>
</organism>
<dbReference type="EMBL" id="CP137313">
    <property type="protein sequence ID" value="WQF88757.1"/>
    <property type="molecule type" value="Genomic_DNA"/>
</dbReference>
<sequence>MLYYIVSMSCLTIRLFPLPLHVPPLPAATPPSPAIGPDEPLLPEAKTATKPHQADALHMASCSERPSPGQVESIRRAKVNAPSPMIVLVG</sequence>
<evidence type="ECO:0000313" key="3">
    <source>
        <dbReference type="Proteomes" id="UP001322277"/>
    </source>
</evidence>
<proteinExistence type="predicted"/>
<evidence type="ECO:0000313" key="2">
    <source>
        <dbReference type="EMBL" id="WQF88757.1"/>
    </source>
</evidence>